<organism evidence="1 2">
    <name type="scientific">Hygrophoropsis aurantiaca</name>
    <dbReference type="NCBI Taxonomy" id="72124"/>
    <lineage>
        <taxon>Eukaryota</taxon>
        <taxon>Fungi</taxon>
        <taxon>Dikarya</taxon>
        <taxon>Basidiomycota</taxon>
        <taxon>Agaricomycotina</taxon>
        <taxon>Agaricomycetes</taxon>
        <taxon>Agaricomycetidae</taxon>
        <taxon>Boletales</taxon>
        <taxon>Coniophorineae</taxon>
        <taxon>Hygrophoropsidaceae</taxon>
        <taxon>Hygrophoropsis</taxon>
    </lineage>
</organism>
<sequence>MIRMLTGKVTLSTVFRALLDVLFSWEPGGNVKECKRLLESFWNHIGYDDKDYPVGFEVAAKDNWIRMSCIPKSTNAR</sequence>
<dbReference type="Proteomes" id="UP000790377">
    <property type="component" value="Unassembled WGS sequence"/>
</dbReference>
<dbReference type="EMBL" id="MU267613">
    <property type="protein sequence ID" value="KAH7914493.1"/>
    <property type="molecule type" value="Genomic_DNA"/>
</dbReference>
<protein>
    <submittedName>
        <fullName evidence="1">Uncharacterized protein</fullName>
    </submittedName>
</protein>
<gene>
    <name evidence="1" type="ORF">BJ138DRAFT_1143858</name>
</gene>
<reference evidence="1" key="1">
    <citation type="journal article" date="2021" name="New Phytol.">
        <title>Evolutionary innovations through gain and loss of genes in the ectomycorrhizal Boletales.</title>
        <authorList>
            <person name="Wu G."/>
            <person name="Miyauchi S."/>
            <person name="Morin E."/>
            <person name="Kuo A."/>
            <person name="Drula E."/>
            <person name="Varga T."/>
            <person name="Kohler A."/>
            <person name="Feng B."/>
            <person name="Cao Y."/>
            <person name="Lipzen A."/>
            <person name="Daum C."/>
            <person name="Hundley H."/>
            <person name="Pangilinan J."/>
            <person name="Johnson J."/>
            <person name="Barry K."/>
            <person name="LaButti K."/>
            <person name="Ng V."/>
            <person name="Ahrendt S."/>
            <person name="Min B."/>
            <person name="Choi I.G."/>
            <person name="Park H."/>
            <person name="Plett J.M."/>
            <person name="Magnuson J."/>
            <person name="Spatafora J.W."/>
            <person name="Nagy L.G."/>
            <person name="Henrissat B."/>
            <person name="Grigoriev I.V."/>
            <person name="Yang Z.L."/>
            <person name="Xu J."/>
            <person name="Martin F.M."/>
        </authorList>
    </citation>
    <scope>NUCLEOTIDE SEQUENCE</scope>
    <source>
        <strain evidence="1">ATCC 28755</strain>
    </source>
</reference>
<evidence type="ECO:0000313" key="1">
    <source>
        <dbReference type="EMBL" id="KAH7914493.1"/>
    </source>
</evidence>
<comment type="caution">
    <text evidence="1">The sequence shown here is derived from an EMBL/GenBank/DDBJ whole genome shotgun (WGS) entry which is preliminary data.</text>
</comment>
<accession>A0ACB8AN97</accession>
<name>A0ACB8AN97_9AGAM</name>
<proteinExistence type="predicted"/>
<keyword evidence="2" id="KW-1185">Reference proteome</keyword>
<evidence type="ECO:0000313" key="2">
    <source>
        <dbReference type="Proteomes" id="UP000790377"/>
    </source>
</evidence>